<feature type="transmembrane region" description="Helical" evidence="2">
    <location>
        <begin position="251"/>
        <end position="272"/>
    </location>
</feature>
<feature type="transmembrane region" description="Helical" evidence="2">
    <location>
        <begin position="329"/>
        <end position="351"/>
    </location>
</feature>
<feature type="transmembrane region" description="Helical" evidence="2">
    <location>
        <begin position="487"/>
        <end position="506"/>
    </location>
</feature>
<evidence type="ECO:0000313" key="5">
    <source>
        <dbReference type="Proteomes" id="UP000262802"/>
    </source>
</evidence>
<accession>A0A3B7QWC0</accession>
<dbReference type="SUPFAM" id="SSF55486">
    <property type="entry name" value="Metalloproteases ('zincins'), catalytic domain"/>
    <property type="match status" value="1"/>
</dbReference>
<keyword evidence="2" id="KW-0812">Transmembrane</keyword>
<feature type="transmembrane region" description="Helical" evidence="2">
    <location>
        <begin position="415"/>
        <end position="436"/>
    </location>
</feature>
<dbReference type="EMBL" id="CP032317">
    <property type="protein sequence ID" value="AYA37408.1"/>
    <property type="molecule type" value="Genomic_DNA"/>
</dbReference>
<dbReference type="OrthoDB" id="100605at2"/>
<keyword evidence="2" id="KW-0472">Membrane</keyword>
<evidence type="ECO:0000313" key="4">
    <source>
        <dbReference type="EMBL" id="AYA37408.1"/>
    </source>
</evidence>
<feature type="compositionally biased region" description="Basic and acidic residues" evidence="1">
    <location>
        <begin position="1192"/>
        <end position="1209"/>
    </location>
</feature>
<gene>
    <name evidence="4" type="ORF">D3Y59_10295</name>
</gene>
<feature type="transmembrane region" description="Helical" evidence="2">
    <location>
        <begin position="572"/>
        <end position="594"/>
    </location>
</feature>
<dbReference type="Proteomes" id="UP000262802">
    <property type="component" value="Chromosome"/>
</dbReference>
<protein>
    <recommendedName>
        <fullName evidence="3">Peptidase M1 membrane alanine aminopeptidase domain-containing protein</fullName>
    </recommendedName>
</protein>
<dbReference type="InterPro" id="IPR027268">
    <property type="entry name" value="Peptidase_M4/M1_CTD_sf"/>
</dbReference>
<dbReference type="GO" id="GO:0008237">
    <property type="term" value="F:metallopeptidase activity"/>
    <property type="evidence" value="ECO:0007669"/>
    <property type="project" value="InterPro"/>
</dbReference>
<evidence type="ECO:0000256" key="1">
    <source>
        <dbReference type="SAM" id="MobiDB-lite"/>
    </source>
</evidence>
<feature type="domain" description="Peptidase M1 membrane alanine aminopeptidase" evidence="3">
    <location>
        <begin position="878"/>
        <end position="1059"/>
    </location>
</feature>
<dbReference type="GO" id="GO:0008270">
    <property type="term" value="F:zinc ion binding"/>
    <property type="evidence" value="ECO:0007669"/>
    <property type="project" value="InterPro"/>
</dbReference>
<dbReference type="RefSeq" id="WP_119444977.1">
    <property type="nucleotide sequence ID" value="NZ_CP032317.1"/>
</dbReference>
<proteinExistence type="predicted"/>
<feature type="transmembrane region" description="Helical" evidence="2">
    <location>
        <begin position="363"/>
        <end position="383"/>
    </location>
</feature>
<keyword evidence="5" id="KW-1185">Reference proteome</keyword>
<feature type="transmembrane region" description="Helical" evidence="2">
    <location>
        <begin position="157"/>
        <end position="176"/>
    </location>
</feature>
<organism evidence="4 5">
    <name type="scientific">Hymenobacter oligotrophus</name>
    <dbReference type="NCBI Taxonomy" id="2319843"/>
    <lineage>
        <taxon>Bacteria</taxon>
        <taxon>Pseudomonadati</taxon>
        <taxon>Bacteroidota</taxon>
        <taxon>Cytophagia</taxon>
        <taxon>Cytophagales</taxon>
        <taxon>Hymenobacteraceae</taxon>
        <taxon>Hymenobacter</taxon>
    </lineage>
</organism>
<feature type="transmembrane region" description="Helical" evidence="2">
    <location>
        <begin position="113"/>
        <end position="137"/>
    </location>
</feature>
<dbReference type="InterPro" id="IPR014782">
    <property type="entry name" value="Peptidase_M1_dom"/>
</dbReference>
<keyword evidence="2" id="KW-1133">Transmembrane helix</keyword>
<evidence type="ECO:0000256" key="2">
    <source>
        <dbReference type="SAM" id="Phobius"/>
    </source>
</evidence>
<dbReference type="AlphaFoldDB" id="A0A3B7QWC0"/>
<feature type="transmembrane region" description="Helical" evidence="2">
    <location>
        <begin position="20"/>
        <end position="45"/>
    </location>
</feature>
<feature type="transmembrane region" description="Helical" evidence="2">
    <location>
        <begin position="65"/>
        <end position="87"/>
    </location>
</feature>
<reference evidence="4 5" key="1">
    <citation type="submission" date="2018-09" db="EMBL/GenBank/DDBJ databases">
        <title>Hymenobacter medium sp. nov., isolated from R2A medium.</title>
        <authorList>
            <person name="Yingchao G."/>
        </authorList>
    </citation>
    <scope>NUCLEOTIDE SEQUENCE [LARGE SCALE GENOMIC DNA]</scope>
    <source>
        <strain evidence="5">sh-6</strain>
    </source>
</reference>
<name>A0A3B7QWC0_9BACT</name>
<dbReference type="KEGG" id="hyh:D3Y59_10295"/>
<feature type="transmembrane region" description="Helical" evidence="2">
    <location>
        <begin position="456"/>
        <end position="475"/>
    </location>
</feature>
<feature type="region of interest" description="Disordered" evidence="1">
    <location>
        <begin position="1186"/>
        <end position="1209"/>
    </location>
</feature>
<feature type="transmembrane region" description="Helical" evidence="2">
    <location>
        <begin position="183"/>
        <end position="202"/>
    </location>
</feature>
<dbReference type="Gene3D" id="1.10.390.10">
    <property type="entry name" value="Neutral Protease Domain 2"/>
    <property type="match status" value="1"/>
</dbReference>
<sequence length="1209" mass="137248">MFLEIFLFELRYRLKRPATYIYFALMFLMAFLLMLALGGLFGGGIVVGDAAGGKVLANSPYQINWLLTAISMFGVFVTSAIMGTPVFRDFEHRTHSLYYTAPISKLGYLGGRFLGSFVVLLLVFAGAGLGAWLATYWPGLDEAKIGPNRAAAYLQPYLTIIIPNLLFTGAIFFTGATLTRSALAVYLGGIGFFVLYSISQTLQQDIDNDTLQNLLDPMGGGAVYLTQRYWTVAERNAMLMPWSDYLVQNRLLWGAVTLLTLAVCYFVFRFSFANASASGPRPKAGALGVADAPKGLQLPRVTPRFTAGLAWAQFGRLLRLEFLSTVRSVYFMGIAGAGVLFLVIAGMQVGQMFGTNTYPVTPVVVQVLGGSFTLFILIIITFYSGELVWRERDSQIHQIYDAMPMPGWVPFSAKLGALMLIQVVLLTVVLVCGVLLQTFKGYFNYEIDVYLKELFGFQLLDFWIMCVLAMLVQVLCNNKYMGHFIMILYYAFNLFKGQLGLEHNLYSFNSDPGVRYSAMNGYGHFVWPYFAFKLYWGAFAVLLALASSLLWPRGTETRFSWRWAQARSSMSPALRGVAGVALLAFVGLGAYIFYNTNVLNEYRTSDETEELQAQYEREFKRFEKRPQPRITAVNIEADIYPAERDVRFKGTYWLRNRDKVAIDSVHLLSSADAEVKRLELARPAKEVLNKKVGEVVYRIVRLQQPLQPGDSLQLHFDLGYTNPGFRNRGSNTNMVYNGTFVSSELLPHIGYQDGAELGDDDLRKDQGLQPKPRMASVHDSAARMNTYISNEADWIRFETTVSTSPDQIAIAPGYLQKEWTKDGRRYFHYKMDAPILNFYSFLSARYAVYKGKWKDIPIEIYYQPGHEYNLKRMVKGVQKGLEYYTANFGPYQHRQVRILEFPGYNSFAQSFPNTIPFSESIGFVAHVDSTDPKDIDYPLYVTAHEVAHQWFAHQIIGGNVQGGTLMSETLSQYSALMVMKHIYGEEKMKKFLKYELNSYLTGRTMERKKEVPLYLVENQPYIHYRKGSVVMYALQDYLGEKAVNAAIKEYRDKVAFQRAPFTTSVEFLGYIRKHTPDSLQYLVTDLFERITLYENKVDSASYRKLPNGQYRVQFTVNTKKLYADSLGNETPDLKARDFIDVGVITRKKAKDGSYQDVPMLLEKRRLVPGLNRLEFTVPQKPDRVGIDPFNKLVDRNPDDNVKAPEEKKV</sequence>
<feature type="transmembrane region" description="Helical" evidence="2">
    <location>
        <begin position="526"/>
        <end position="551"/>
    </location>
</feature>
<evidence type="ECO:0000259" key="3">
    <source>
        <dbReference type="Pfam" id="PF01433"/>
    </source>
</evidence>
<dbReference type="Pfam" id="PF12730">
    <property type="entry name" value="ABC2_membrane_4"/>
    <property type="match status" value="1"/>
</dbReference>
<dbReference type="Pfam" id="PF01433">
    <property type="entry name" value="Peptidase_M1"/>
    <property type="match status" value="1"/>
</dbReference>